<evidence type="ECO:0000256" key="4">
    <source>
        <dbReference type="ARBA" id="ARBA00023136"/>
    </source>
</evidence>
<organism evidence="6 7">
    <name type="scientific">Dermatophilus congolensis</name>
    <dbReference type="NCBI Taxonomy" id="1863"/>
    <lineage>
        <taxon>Bacteria</taxon>
        <taxon>Bacillati</taxon>
        <taxon>Actinomycetota</taxon>
        <taxon>Actinomycetes</taxon>
        <taxon>Micrococcales</taxon>
        <taxon>Dermatophilaceae</taxon>
        <taxon>Dermatophilus</taxon>
    </lineage>
</organism>
<name>A0AA46BM43_9MICO</name>
<proteinExistence type="predicted"/>
<dbReference type="CDD" id="cd16914">
    <property type="entry name" value="EcfT"/>
    <property type="match status" value="1"/>
</dbReference>
<evidence type="ECO:0000256" key="1">
    <source>
        <dbReference type="ARBA" id="ARBA00004141"/>
    </source>
</evidence>
<dbReference type="EMBL" id="UFYA01000001">
    <property type="protein sequence ID" value="STD05934.1"/>
    <property type="molecule type" value="Genomic_DNA"/>
</dbReference>
<dbReference type="AlphaFoldDB" id="A0AA46BM43"/>
<accession>A0AA46BM43</accession>
<keyword evidence="3 5" id="KW-1133">Transmembrane helix</keyword>
<evidence type="ECO:0000256" key="3">
    <source>
        <dbReference type="ARBA" id="ARBA00022989"/>
    </source>
</evidence>
<dbReference type="Proteomes" id="UP000254118">
    <property type="component" value="Unassembled WGS sequence"/>
</dbReference>
<reference evidence="6 7" key="1">
    <citation type="submission" date="2018-06" db="EMBL/GenBank/DDBJ databases">
        <authorList>
            <consortium name="Pathogen Informatics"/>
            <person name="Doyle S."/>
        </authorList>
    </citation>
    <scope>NUCLEOTIDE SEQUENCE [LARGE SCALE GENOMIC DNA]</scope>
    <source>
        <strain evidence="6 7">NCTC7915</strain>
    </source>
</reference>
<protein>
    <submittedName>
        <fullName evidence="6">HMP/thiamine permease protein YkoC</fullName>
    </submittedName>
</protein>
<sequence>MSDAGLSGGRGGCRAGFLGCQAGPLSLMGFSFLVAVGGVSIWSLPVAGVAFLVVVVVTVGIAGRAACDWRRMVPPVLAVASVTWSNWLLAEDSSLAVAATAGLRVAYFAWPGVVIVGLVDVSQLGDHLGQRLRFPARAVLSAVAALQRLDSLSQEWQELRWARRVRGVAADRGVLGRAGELWRLTIALLVESLRQAGVVTVAMSARGYERLGGPGVRRTWVEPAVWNRWDFVVIFLGGFLAVLPWFLSVLGL</sequence>
<dbReference type="Pfam" id="PF02361">
    <property type="entry name" value="CbiQ"/>
    <property type="match status" value="1"/>
</dbReference>
<keyword evidence="2 5" id="KW-0812">Transmembrane</keyword>
<feature type="transmembrane region" description="Helical" evidence="5">
    <location>
        <begin position="229"/>
        <end position="247"/>
    </location>
</feature>
<comment type="subcellular location">
    <subcellularLocation>
        <location evidence="1">Membrane</location>
        <topology evidence="1">Multi-pass membrane protein</topology>
    </subcellularLocation>
</comment>
<dbReference type="GO" id="GO:0005886">
    <property type="term" value="C:plasma membrane"/>
    <property type="evidence" value="ECO:0007669"/>
    <property type="project" value="UniProtKB-ARBA"/>
</dbReference>
<evidence type="ECO:0000313" key="6">
    <source>
        <dbReference type="EMBL" id="STD05934.1"/>
    </source>
</evidence>
<evidence type="ECO:0000256" key="2">
    <source>
        <dbReference type="ARBA" id="ARBA00022692"/>
    </source>
</evidence>
<evidence type="ECO:0000313" key="7">
    <source>
        <dbReference type="Proteomes" id="UP000254118"/>
    </source>
</evidence>
<dbReference type="InterPro" id="IPR003339">
    <property type="entry name" value="ABC/ECF_trnsptr_transmembrane"/>
</dbReference>
<comment type="caution">
    <text evidence="6">The sequence shown here is derived from an EMBL/GenBank/DDBJ whole genome shotgun (WGS) entry which is preliminary data.</text>
</comment>
<evidence type="ECO:0000256" key="5">
    <source>
        <dbReference type="SAM" id="Phobius"/>
    </source>
</evidence>
<keyword evidence="4 5" id="KW-0472">Membrane</keyword>
<gene>
    <name evidence="6" type="primary">ykoC</name>
    <name evidence="6" type="ORF">NCTC7915_00514</name>
</gene>
<feature type="transmembrane region" description="Helical" evidence="5">
    <location>
        <begin position="32"/>
        <end position="60"/>
    </location>
</feature>